<name>A0A164YWY1_9AGAM</name>
<dbReference type="Proteomes" id="UP000076722">
    <property type="component" value="Unassembled WGS sequence"/>
</dbReference>
<dbReference type="OrthoDB" id="3168582at2759"/>
<sequence>MADLRRMMAAAASLSRCLLENSISHGFYGSVMTSLMGSGFNTEDVSCIVERGPTGMHPFRRVREALEGNDQLAVTNSPWTNRLFITYTQVIPPITIEILPAGEEGPRRLDSNTVTPIRGVPFLNITEFIRAKLRAWTTRGLEQDAHDLLFMLTRYWTQVDINRIPDADMERFVSQHEEATTAWDAIKAQYENDSP</sequence>
<reference evidence="1 2" key="1">
    <citation type="journal article" date="2016" name="Mol. Biol. Evol.">
        <title>Comparative Genomics of Early-Diverging Mushroom-Forming Fungi Provides Insights into the Origins of Lignocellulose Decay Capabilities.</title>
        <authorList>
            <person name="Nagy L.G."/>
            <person name="Riley R."/>
            <person name="Tritt A."/>
            <person name="Adam C."/>
            <person name="Daum C."/>
            <person name="Floudas D."/>
            <person name="Sun H."/>
            <person name="Yadav J.S."/>
            <person name="Pangilinan J."/>
            <person name="Larsson K.H."/>
            <person name="Matsuura K."/>
            <person name="Barry K."/>
            <person name="Labutti K."/>
            <person name="Kuo R."/>
            <person name="Ohm R.A."/>
            <person name="Bhattacharya S.S."/>
            <person name="Shirouzu T."/>
            <person name="Yoshinaga Y."/>
            <person name="Martin F.M."/>
            <person name="Grigoriev I.V."/>
            <person name="Hibbett D.S."/>
        </authorList>
    </citation>
    <scope>NUCLEOTIDE SEQUENCE [LARGE SCALE GENOMIC DNA]</scope>
    <source>
        <strain evidence="1 2">HHB9708</strain>
    </source>
</reference>
<protein>
    <submittedName>
        <fullName evidence="1">Uncharacterized protein</fullName>
    </submittedName>
</protein>
<proteinExistence type="predicted"/>
<dbReference type="STRING" id="1314777.A0A164YWY1"/>
<organism evidence="1 2">
    <name type="scientific">Sistotremastrum niveocremeum HHB9708</name>
    <dbReference type="NCBI Taxonomy" id="1314777"/>
    <lineage>
        <taxon>Eukaryota</taxon>
        <taxon>Fungi</taxon>
        <taxon>Dikarya</taxon>
        <taxon>Basidiomycota</taxon>
        <taxon>Agaricomycotina</taxon>
        <taxon>Agaricomycetes</taxon>
        <taxon>Sistotremastrales</taxon>
        <taxon>Sistotremastraceae</taxon>
        <taxon>Sertulicium</taxon>
        <taxon>Sertulicium niveocremeum</taxon>
    </lineage>
</organism>
<keyword evidence="2" id="KW-1185">Reference proteome</keyword>
<evidence type="ECO:0000313" key="1">
    <source>
        <dbReference type="EMBL" id="KZS97318.1"/>
    </source>
</evidence>
<dbReference type="EMBL" id="KV419397">
    <property type="protein sequence ID" value="KZS97318.1"/>
    <property type="molecule type" value="Genomic_DNA"/>
</dbReference>
<gene>
    <name evidence="1" type="ORF">SISNIDRAFT_529784</name>
</gene>
<accession>A0A164YWY1</accession>
<dbReference type="AlphaFoldDB" id="A0A164YWY1"/>
<evidence type="ECO:0000313" key="2">
    <source>
        <dbReference type="Proteomes" id="UP000076722"/>
    </source>
</evidence>